<evidence type="ECO:0000313" key="1">
    <source>
        <dbReference type="EMBL" id="TVU07061.1"/>
    </source>
</evidence>
<dbReference type="AlphaFoldDB" id="A0A5J9T912"/>
<reference evidence="1 2" key="1">
    <citation type="journal article" date="2019" name="Sci. Rep.">
        <title>A high-quality genome of Eragrostis curvula grass provides insights into Poaceae evolution and supports new strategies to enhance forage quality.</title>
        <authorList>
            <person name="Carballo J."/>
            <person name="Santos B.A.C.M."/>
            <person name="Zappacosta D."/>
            <person name="Garbus I."/>
            <person name="Selva J.P."/>
            <person name="Gallo C.A."/>
            <person name="Diaz A."/>
            <person name="Albertini E."/>
            <person name="Caccamo M."/>
            <person name="Echenique V."/>
        </authorList>
    </citation>
    <scope>NUCLEOTIDE SEQUENCE [LARGE SCALE GENOMIC DNA]</scope>
    <source>
        <strain evidence="2">cv. Victoria</strain>
        <tissue evidence="1">Leaf</tissue>
    </source>
</reference>
<dbReference type="Gramene" id="TVU07061">
    <property type="protein sequence ID" value="TVU07061"/>
    <property type="gene ID" value="EJB05_47101"/>
</dbReference>
<keyword evidence="2" id="KW-1185">Reference proteome</keyword>
<accession>A0A5J9T912</accession>
<protein>
    <submittedName>
        <fullName evidence="1">Uncharacterized protein</fullName>
    </submittedName>
</protein>
<gene>
    <name evidence="1" type="ORF">EJB05_47101</name>
</gene>
<organism evidence="1 2">
    <name type="scientific">Eragrostis curvula</name>
    <name type="common">weeping love grass</name>
    <dbReference type="NCBI Taxonomy" id="38414"/>
    <lineage>
        <taxon>Eukaryota</taxon>
        <taxon>Viridiplantae</taxon>
        <taxon>Streptophyta</taxon>
        <taxon>Embryophyta</taxon>
        <taxon>Tracheophyta</taxon>
        <taxon>Spermatophyta</taxon>
        <taxon>Magnoliopsida</taxon>
        <taxon>Liliopsida</taxon>
        <taxon>Poales</taxon>
        <taxon>Poaceae</taxon>
        <taxon>PACMAD clade</taxon>
        <taxon>Chloridoideae</taxon>
        <taxon>Eragrostideae</taxon>
        <taxon>Eragrostidinae</taxon>
        <taxon>Eragrostis</taxon>
    </lineage>
</organism>
<dbReference type="Proteomes" id="UP000324897">
    <property type="component" value="Unassembled WGS sequence"/>
</dbReference>
<evidence type="ECO:0000313" key="2">
    <source>
        <dbReference type="Proteomes" id="UP000324897"/>
    </source>
</evidence>
<comment type="caution">
    <text evidence="1">The sequence shown here is derived from an EMBL/GenBank/DDBJ whole genome shotgun (WGS) entry which is preliminary data.</text>
</comment>
<name>A0A5J9T912_9POAL</name>
<sequence length="124" mass="12593">MTTAAVLDLSSAPDGIVQEHNATINCRRTTPSRSNHLISFSGNKVYKNSGIDTFSAPNKECHKAIPGGVEDVVVSGAAVTCEVVITASVATGGETTLVVAGAEIAGDSIPEKSSADTGIGDEMC</sequence>
<proteinExistence type="predicted"/>
<dbReference type="EMBL" id="RWGY01000045">
    <property type="protein sequence ID" value="TVU07061.1"/>
    <property type="molecule type" value="Genomic_DNA"/>
</dbReference>